<dbReference type="EMBL" id="BAVS01000012">
    <property type="protein sequence ID" value="GAE93445.1"/>
    <property type="molecule type" value="Genomic_DNA"/>
</dbReference>
<accession>W4VJ88</accession>
<proteinExistence type="predicted"/>
<sequence>MKKRWRLIVHFFEKLSLKSRISFVFALSTFLLLSFTILISYISMSNILTNKLHTTFNSNLQQIRLSLENTVDDLNYVAQQIAFSDNISFKLNDYLHTAQSYDRVKVYEDIKNELNVITFSNPGVGLSLLYLEGQQEYLFYNHGVKDEFSLKNGPVLTEGYNMNTYGPHISMERYKNKYVMSIVRKLDVNYANDIYIYLESNLDLTNDLLEVDNVMNNAEYILLDDLNKVIYSENDNLPLKSTFNGG</sequence>
<keyword evidence="1" id="KW-1133">Transmembrane helix</keyword>
<evidence type="ECO:0000313" key="3">
    <source>
        <dbReference type="Proteomes" id="UP000019102"/>
    </source>
</evidence>
<dbReference type="AlphaFoldDB" id="W4VJ88"/>
<organism evidence="2 3">
    <name type="scientific">Gracilibacillus boraciitolerans JCM 21714</name>
    <dbReference type="NCBI Taxonomy" id="1298598"/>
    <lineage>
        <taxon>Bacteria</taxon>
        <taxon>Bacillati</taxon>
        <taxon>Bacillota</taxon>
        <taxon>Bacilli</taxon>
        <taxon>Bacillales</taxon>
        <taxon>Bacillaceae</taxon>
        <taxon>Gracilibacillus</taxon>
    </lineage>
</organism>
<reference evidence="2 3" key="1">
    <citation type="journal article" date="2014" name="Genome Announc.">
        <title>Draft Genome Sequence of the Boron-Tolerant and Moderately Halotolerant Bacterium Gracilibacillus boraciitolerans JCM 21714T.</title>
        <authorList>
            <person name="Ahmed I."/>
            <person name="Oshima K."/>
            <person name="Suda W."/>
            <person name="Kitamura K."/>
            <person name="Iida T."/>
            <person name="Ohmori Y."/>
            <person name="Fujiwara T."/>
            <person name="Hattori M."/>
            <person name="Ohkuma M."/>
        </authorList>
    </citation>
    <scope>NUCLEOTIDE SEQUENCE [LARGE SCALE GENOMIC DNA]</scope>
    <source>
        <strain evidence="2 3">JCM 21714</strain>
    </source>
</reference>
<keyword evidence="3" id="KW-1185">Reference proteome</keyword>
<dbReference type="Proteomes" id="UP000019102">
    <property type="component" value="Unassembled WGS sequence"/>
</dbReference>
<feature type="transmembrane region" description="Helical" evidence="1">
    <location>
        <begin position="21"/>
        <end position="42"/>
    </location>
</feature>
<protein>
    <recommendedName>
        <fullName evidence="4">Two-component sensor histidine kinase</fullName>
    </recommendedName>
</protein>
<evidence type="ECO:0008006" key="4">
    <source>
        <dbReference type="Google" id="ProtNLM"/>
    </source>
</evidence>
<dbReference type="STRING" id="1298598.JCM21714_2529"/>
<gene>
    <name evidence="2" type="ORF">JCM21714_2529</name>
</gene>
<evidence type="ECO:0000313" key="2">
    <source>
        <dbReference type="EMBL" id="GAE93445.1"/>
    </source>
</evidence>
<dbReference type="RefSeq" id="WP_052000499.1">
    <property type="nucleotide sequence ID" value="NZ_BAVS01000012.1"/>
</dbReference>
<comment type="caution">
    <text evidence="2">The sequence shown here is derived from an EMBL/GenBank/DDBJ whole genome shotgun (WGS) entry which is preliminary data.</text>
</comment>
<dbReference type="eggNOG" id="COG2972">
    <property type="taxonomic scope" value="Bacteria"/>
</dbReference>
<keyword evidence="1" id="KW-0812">Transmembrane</keyword>
<name>W4VJ88_9BACI</name>
<keyword evidence="1" id="KW-0472">Membrane</keyword>
<evidence type="ECO:0000256" key="1">
    <source>
        <dbReference type="SAM" id="Phobius"/>
    </source>
</evidence>